<dbReference type="CDD" id="cd07474">
    <property type="entry name" value="Peptidases_S8_subtilisin_Vpr-like"/>
    <property type="match status" value="1"/>
</dbReference>
<keyword evidence="2 6" id="KW-0645">Protease</keyword>
<dbReference type="InterPro" id="IPR032109">
    <property type="entry name" value="Big_3_5"/>
</dbReference>
<gene>
    <name evidence="11" type="ORF">SAMN05216184_10937</name>
</gene>
<comment type="similarity">
    <text evidence="1 6 7">Belongs to the peptidase S8 family.</text>
</comment>
<dbReference type="RefSeq" id="WP_110852896.1">
    <property type="nucleotide sequence ID" value="NZ_QKLZ01000009.1"/>
</dbReference>
<dbReference type="InterPro" id="IPR023828">
    <property type="entry name" value="Peptidase_S8_Ser-AS"/>
</dbReference>
<evidence type="ECO:0000256" key="5">
    <source>
        <dbReference type="PIRSR" id="PIRSR615500-1"/>
    </source>
</evidence>
<evidence type="ECO:0000259" key="10">
    <source>
        <dbReference type="Pfam" id="PF16640"/>
    </source>
</evidence>
<dbReference type="PROSITE" id="PS00136">
    <property type="entry name" value="SUBTILASE_ASP"/>
    <property type="match status" value="1"/>
</dbReference>
<dbReference type="InterPro" id="IPR013783">
    <property type="entry name" value="Ig-like_fold"/>
</dbReference>
<feature type="domain" description="Bacterial Ig-like" evidence="10">
    <location>
        <begin position="1203"/>
        <end position="1287"/>
    </location>
</feature>
<dbReference type="InterPro" id="IPR023827">
    <property type="entry name" value="Peptidase_S8_Asp-AS"/>
</dbReference>
<keyword evidence="8" id="KW-0732">Signal</keyword>
<proteinExistence type="inferred from homology"/>
<evidence type="ECO:0000256" key="4">
    <source>
        <dbReference type="ARBA" id="ARBA00022825"/>
    </source>
</evidence>
<accession>A0A2Y9ANK6</accession>
<dbReference type="InterPro" id="IPR046450">
    <property type="entry name" value="PA_dom_sf"/>
</dbReference>
<dbReference type="GO" id="GO:0004252">
    <property type="term" value="F:serine-type endopeptidase activity"/>
    <property type="evidence" value="ECO:0007669"/>
    <property type="project" value="UniProtKB-UniRule"/>
</dbReference>
<dbReference type="InterPro" id="IPR015500">
    <property type="entry name" value="Peptidase_S8_subtilisin-rel"/>
</dbReference>
<feature type="active site" description="Charge relay system" evidence="5 6">
    <location>
        <position position="265"/>
    </location>
</feature>
<dbReference type="PRINTS" id="PR00723">
    <property type="entry name" value="SUBTILISIN"/>
</dbReference>
<keyword evidence="12" id="KW-1185">Reference proteome</keyword>
<evidence type="ECO:0000256" key="8">
    <source>
        <dbReference type="SAM" id="SignalP"/>
    </source>
</evidence>
<protein>
    <submittedName>
        <fullName evidence="11">Ig-like domain (Group 3)</fullName>
    </submittedName>
</protein>
<dbReference type="PANTHER" id="PTHR43806:SF11">
    <property type="entry name" value="CEREVISIN-RELATED"/>
    <property type="match status" value="1"/>
</dbReference>
<dbReference type="PROSITE" id="PS51892">
    <property type="entry name" value="SUBTILASE"/>
    <property type="match status" value="1"/>
</dbReference>
<dbReference type="Gene3D" id="3.40.50.200">
    <property type="entry name" value="Peptidase S8/S53 domain"/>
    <property type="match status" value="1"/>
</dbReference>
<dbReference type="InterPro" id="IPR036852">
    <property type="entry name" value="Peptidase_S8/S53_dom_sf"/>
</dbReference>
<evidence type="ECO:0000256" key="3">
    <source>
        <dbReference type="ARBA" id="ARBA00022801"/>
    </source>
</evidence>
<dbReference type="SUPFAM" id="SSF52025">
    <property type="entry name" value="PA domain"/>
    <property type="match status" value="1"/>
</dbReference>
<reference evidence="11 12" key="1">
    <citation type="submission" date="2016-10" db="EMBL/GenBank/DDBJ databases">
        <authorList>
            <person name="Cai Z."/>
        </authorList>
    </citation>
    <scope>NUCLEOTIDE SEQUENCE [LARGE SCALE GENOMIC DNA]</scope>
    <source>
        <strain evidence="11 12">CGMCC 1.10826</strain>
    </source>
</reference>
<evidence type="ECO:0000256" key="1">
    <source>
        <dbReference type="ARBA" id="ARBA00011073"/>
    </source>
</evidence>
<dbReference type="Gene3D" id="2.60.40.10">
    <property type="entry name" value="Immunoglobulins"/>
    <property type="match status" value="3"/>
</dbReference>
<dbReference type="EMBL" id="UETB01000009">
    <property type="protein sequence ID" value="SSA43977.1"/>
    <property type="molecule type" value="Genomic_DNA"/>
</dbReference>
<dbReference type="Gene3D" id="3.50.30.30">
    <property type="match status" value="1"/>
</dbReference>
<dbReference type="SUPFAM" id="SSF52743">
    <property type="entry name" value="Subtilisin-like"/>
    <property type="match status" value="1"/>
</dbReference>
<feature type="chain" id="PRO_5030061924" evidence="8">
    <location>
        <begin position="28"/>
        <end position="1382"/>
    </location>
</feature>
<dbReference type="Proteomes" id="UP000250222">
    <property type="component" value="Unassembled WGS sequence"/>
</dbReference>
<name>A0A2Y9ANK6_9MICO</name>
<evidence type="ECO:0000313" key="11">
    <source>
        <dbReference type="EMBL" id="SSA43977.1"/>
    </source>
</evidence>
<dbReference type="InterPro" id="IPR022398">
    <property type="entry name" value="Peptidase_S8_His-AS"/>
</dbReference>
<dbReference type="InterPro" id="IPR050131">
    <property type="entry name" value="Peptidase_S8_subtilisin-like"/>
</dbReference>
<evidence type="ECO:0000259" key="9">
    <source>
        <dbReference type="Pfam" id="PF00082"/>
    </source>
</evidence>
<dbReference type="Pfam" id="PF16640">
    <property type="entry name" value="Big_3_5"/>
    <property type="match status" value="1"/>
</dbReference>
<feature type="signal peptide" evidence="8">
    <location>
        <begin position="1"/>
        <end position="27"/>
    </location>
</feature>
<dbReference type="GO" id="GO:0006508">
    <property type="term" value="P:proteolysis"/>
    <property type="evidence" value="ECO:0007669"/>
    <property type="project" value="UniProtKB-KW"/>
</dbReference>
<organism evidence="11 12">
    <name type="scientific">Georgenia satyanarayanai</name>
    <dbReference type="NCBI Taxonomy" id="860221"/>
    <lineage>
        <taxon>Bacteria</taxon>
        <taxon>Bacillati</taxon>
        <taxon>Actinomycetota</taxon>
        <taxon>Actinomycetes</taxon>
        <taxon>Micrococcales</taxon>
        <taxon>Bogoriellaceae</taxon>
        <taxon>Georgenia</taxon>
    </lineage>
</organism>
<keyword evidence="4 6" id="KW-0720">Serine protease</keyword>
<dbReference type="PROSITE" id="PS00138">
    <property type="entry name" value="SUBTILASE_SER"/>
    <property type="match status" value="1"/>
</dbReference>
<keyword evidence="3 6" id="KW-0378">Hydrolase</keyword>
<dbReference type="OrthoDB" id="9813435at2"/>
<feature type="active site" description="Charge relay system" evidence="5 6">
    <location>
        <position position="612"/>
    </location>
</feature>
<sequence length="1382" mass="140490">MRRSLTAAASALVLGAVGVLGAVPAGAGPAGPEPLPGLDLTDKVGETLEAAEGNVTAFVRLDAPSALDVVEAGGSTSEAGEAAEDVESLAEDVVPAEAGAGARARSAGPQRLSVTSNLVAGTIVTGDAAQVRELAESDDVVSVALVPLKEPMNKGVDVFTRAAEVWESYGETGEGVRIGIIDTGVDYTHADFGGPGTAEAYATAYGEDGTVPAPEGTFDGAKFLGGYDFAGTLYDASGDLPGSTTVPQPDPNPIDGLYTRDHGGHGTHVAGSAAGYGVTAEGETFRGDYGDLEDISDWKVGPGAAPEAGIYALKVFGDHGGSTNVTINALEWAADPDGDLDFNDRLDIVNLSLGASAAPVDDPENLFVNRLSDLGTLSVMSAGNSGDVTDVGGSPGNSSSALAVANSVADTMTFDAVEVTGAADESLLGRHAAQNTVSYAGSEDAEGPVVYLGDGVDGCQPLTDYAEQIVGAIVWLHWDDNDNTRACGSGARWANATAAGAAGVLIGTENAIFTAGIAGDAETPGAQLTAAATDRLLPEVQAGTLSVRLGPSYRDAAFVTDESVADVLNTGSSRGAHGSLGVVKPDVAAPGTRISSAAAGAGTMAHTLSGTSMAAPHVAGIAALVRATNPGWSPEEVKAGIMNTATNPVYSQPGPGGPVFGPERVGAGRVDALAAVSTGVIAYDSSAPDAVSVAFGVVDVGDETVTLRRTVTVENLENRGPVVFRPTFEAATTTGGATVTTTPSSITVPPGRSRTVTVTLTADPETLARDIDPTQSADSGVGVPREYVAALSGQLVLQPPRPGTGPTLHVPVHASPRLVSDLAAQPVEFAAADALTAPLELTGRHVDSGGWTSLTSVLELVATSPRLEDADASVTSPSQVAAGDIRYVGAMSTAPRLVEAGYNPALGYLGIGIAVQGEWPTLGTTTVPVIDTDVTGDGIPDIQTAVQKLDPTLDVTIAHTYDARTGQSYSQSAVNGAWGDADTTVYDNNVLVAPIPLSLFQPGVVPTFSVWTFSGYAPNGLNIVDGVEPFTYDPFAPDLWTSGGALNDVFDPSGTDITVHRSPEAGADVGPLLVLHSHNTDGERAQVVDVTVPEVVAVPTTTTLTVDGDATVDGHLYLTARVDPAEATGDMLFQIDGEELTELWVQEGEATVGTALRAGTYTFTAVFTPDSPRWEPSVSAPVTIEVVKSTSTTSLRLSRALGAYGDETTAEVTVVGTSAPPWGTVDILAGGEVVGTGELDGDPNSSTTTATVPLPRDLAAGAHRLTARYSGSYAVEGSTSRAATYVVLPALPRVDIDADSRVPRGSSPQIGVEVLGRGGAPVPTGSVTVTAGFRVVDRVELDEDGAATVQLPPVRFLTLLTATYGGDTGYLPGIDLATILPR</sequence>
<dbReference type="PANTHER" id="PTHR43806">
    <property type="entry name" value="PEPTIDASE S8"/>
    <property type="match status" value="1"/>
</dbReference>
<dbReference type="Pfam" id="PF00082">
    <property type="entry name" value="Peptidase_S8"/>
    <property type="match status" value="1"/>
</dbReference>
<evidence type="ECO:0000313" key="12">
    <source>
        <dbReference type="Proteomes" id="UP000250222"/>
    </source>
</evidence>
<evidence type="ECO:0000256" key="6">
    <source>
        <dbReference type="PROSITE-ProRule" id="PRU01240"/>
    </source>
</evidence>
<evidence type="ECO:0000256" key="7">
    <source>
        <dbReference type="RuleBase" id="RU003355"/>
    </source>
</evidence>
<dbReference type="InterPro" id="IPR000209">
    <property type="entry name" value="Peptidase_S8/S53_dom"/>
</dbReference>
<dbReference type="GO" id="GO:0005975">
    <property type="term" value="P:carbohydrate metabolic process"/>
    <property type="evidence" value="ECO:0007669"/>
    <property type="project" value="UniProtKB-ARBA"/>
</dbReference>
<feature type="active site" description="Charge relay system" evidence="5 6">
    <location>
        <position position="182"/>
    </location>
</feature>
<dbReference type="PROSITE" id="PS00137">
    <property type="entry name" value="SUBTILASE_HIS"/>
    <property type="match status" value="1"/>
</dbReference>
<dbReference type="InterPro" id="IPR034213">
    <property type="entry name" value="S8_Vpr-like"/>
</dbReference>
<feature type="domain" description="Peptidase S8/S53" evidence="9">
    <location>
        <begin position="173"/>
        <end position="647"/>
    </location>
</feature>
<evidence type="ECO:0000256" key="2">
    <source>
        <dbReference type="ARBA" id="ARBA00022670"/>
    </source>
</evidence>